<accession>A0A251V9Q1</accession>
<evidence type="ECO:0000313" key="1">
    <source>
        <dbReference type="EMBL" id="OTG32347.1"/>
    </source>
</evidence>
<reference evidence="2" key="1">
    <citation type="journal article" date="2017" name="Nature">
        <title>The sunflower genome provides insights into oil metabolism, flowering and Asterid evolution.</title>
        <authorList>
            <person name="Badouin H."/>
            <person name="Gouzy J."/>
            <person name="Grassa C.J."/>
            <person name="Murat F."/>
            <person name="Staton S.E."/>
            <person name="Cottret L."/>
            <person name="Lelandais-Briere C."/>
            <person name="Owens G.L."/>
            <person name="Carrere S."/>
            <person name="Mayjonade B."/>
            <person name="Legrand L."/>
            <person name="Gill N."/>
            <person name="Kane N.C."/>
            <person name="Bowers J.E."/>
            <person name="Hubner S."/>
            <person name="Bellec A."/>
            <person name="Berard A."/>
            <person name="Berges H."/>
            <person name="Blanchet N."/>
            <person name="Boniface M.C."/>
            <person name="Brunel D."/>
            <person name="Catrice O."/>
            <person name="Chaidir N."/>
            <person name="Claudel C."/>
            <person name="Donnadieu C."/>
            <person name="Faraut T."/>
            <person name="Fievet G."/>
            <person name="Helmstetter N."/>
            <person name="King M."/>
            <person name="Knapp S.J."/>
            <person name="Lai Z."/>
            <person name="Le Paslier M.C."/>
            <person name="Lippi Y."/>
            <person name="Lorenzon L."/>
            <person name="Mandel J.R."/>
            <person name="Marage G."/>
            <person name="Marchand G."/>
            <person name="Marquand E."/>
            <person name="Bret-Mestries E."/>
            <person name="Morien E."/>
            <person name="Nambeesan S."/>
            <person name="Nguyen T."/>
            <person name="Pegot-Espagnet P."/>
            <person name="Pouilly N."/>
            <person name="Raftis F."/>
            <person name="Sallet E."/>
            <person name="Schiex T."/>
            <person name="Thomas J."/>
            <person name="Vandecasteele C."/>
            <person name="Vares D."/>
            <person name="Vear F."/>
            <person name="Vautrin S."/>
            <person name="Crespi M."/>
            <person name="Mangin B."/>
            <person name="Burke J.M."/>
            <person name="Salse J."/>
            <person name="Munos S."/>
            <person name="Vincourt P."/>
            <person name="Rieseberg L.H."/>
            <person name="Langlade N.B."/>
        </authorList>
    </citation>
    <scope>NUCLEOTIDE SEQUENCE [LARGE SCALE GENOMIC DNA]</scope>
    <source>
        <strain evidence="2">cv. SF193</strain>
    </source>
</reference>
<dbReference type="AlphaFoldDB" id="A0A251V9Q1"/>
<dbReference type="InParanoid" id="A0A251V9Q1"/>
<organism evidence="1 2">
    <name type="scientific">Helianthus annuus</name>
    <name type="common">Common sunflower</name>
    <dbReference type="NCBI Taxonomy" id="4232"/>
    <lineage>
        <taxon>Eukaryota</taxon>
        <taxon>Viridiplantae</taxon>
        <taxon>Streptophyta</taxon>
        <taxon>Embryophyta</taxon>
        <taxon>Tracheophyta</taxon>
        <taxon>Spermatophyta</taxon>
        <taxon>Magnoliopsida</taxon>
        <taxon>eudicotyledons</taxon>
        <taxon>Gunneridae</taxon>
        <taxon>Pentapetalae</taxon>
        <taxon>asterids</taxon>
        <taxon>campanulids</taxon>
        <taxon>Asterales</taxon>
        <taxon>Asteraceae</taxon>
        <taxon>Asteroideae</taxon>
        <taxon>Heliantheae alliance</taxon>
        <taxon>Heliantheae</taxon>
        <taxon>Helianthus</taxon>
    </lineage>
</organism>
<protein>
    <submittedName>
        <fullName evidence="1">Uncharacterized protein</fullName>
    </submittedName>
</protein>
<name>A0A251V9Q1_HELAN</name>
<dbReference type="InterPro" id="IPR049065">
    <property type="entry name" value="Nakanori"/>
</dbReference>
<proteinExistence type="predicted"/>
<evidence type="ECO:0000313" key="2">
    <source>
        <dbReference type="Proteomes" id="UP000215914"/>
    </source>
</evidence>
<dbReference type="PANTHER" id="PTHR36482:SF7">
    <property type="entry name" value="OS04G0308500 PROTEIN"/>
    <property type="match status" value="1"/>
</dbReference>
<sequence length="187" mass="20765">MWPKPPRTTKTQMASSTRCCKFQPSLRKPLQEGPMSPLLAPHLAEFTTPQDPITYVTAHDWQGHVVGEYPVNIQNGQWAIFEHVGTRGPQCQGSVAAVVYNIQDCCDTMVAWNNPWKTASGGNNTAYCEMKDPGYYDDCSWCAIRKKLKASGTENRTSMEGYATKVSIDTGSNTPTYSAIFYLDVDP</sequence>
<gene>
    <name evidence="1" type="ORF">HannXRQ_Chr03g0085641</name>
</gene>
<keyword evidence="2" id="KW-1185">Reference proteome</keyword>
<dbReference type="Proteomes" id="UP000215914">
    <property type="component" value="Chromosome 3"/>
</dbReference>
<dbReference type="EMBL" id="CM007892">
    <property type="protein sequence ID" value="OTG32347.1"/>
    <property type="molecule type" value="Genomic_DNA"/>
</dbReference>
<dbReference type="PANTHER" id="PTHR36482">
    <property type="entry name" value="OSJNBA0024J22.15 PROTEIN"/>
    <property type="match status" value="1"/>
</dbReference>
<dbReference type="Pfam" id="PF21230">
    <property type="entry name" value="Nakanori"/>
    <property type="match status" value="1"/>
</dbReference>
<dbReference type="InterPro" id="IPR053085">
    <property type="entry name" value="Jasmonate-induced_protein"/>
</dbReference>